<comment type="caution">
    <text evidence="1">The sequence shown here is derived from an EMBL/GenBank/DDBJ whole genome shotgun (WGS) entry which is preliminary data.</text>
</comment>
<reference evidence="1" key="1">
    <citation type="submission" date="2020-07" db="EMBL/GenBank/DDBJ databases">
        <title>Multicomponent nature underlies the extraordinary mechanical properties of spider dragline silk.</title>
        <authorList>
            <person name="Kono N."/>
            <person name="Nakamura H."/>
            <person name="Mori M."/>
            <person name="Yoshida Y."/>
            <person name="Ohtoshi R."/>
            <person name="Malay A.D."/>
            <person name="Moran D.A.P."/>
            <person name="Tomita M."/>
            <person name="Numata K."/>
            <person name="Arakawa K."/>
        </authorList>
    </citation>
    <scope>NUCLEOTIDE SEQUENCE</scope>
</reference>
<dbReference type="AlphaFoldDB" id="A0A8X6IJ24"/>
<keyword evidence="2" id="KW-1185">Reference proteome</keyword>
<proteinExistence type="predicted"/>
<sequence>MLIEAKNPIQTQLQQIRDGNCILILIPLTRRICTFVHSQKAQVGMLGKTFSRSARNDIMRHPTQIPKTTAIRLFLWKEYYVNMEKNISEKMMAPMMQRDGSQDMQNAWKAVTSMLLPERC</sequence>
<dbReference type="Proteomes" id="UP000887116">
    <property type="component" value="Unassembled WGS sequence"/>
</dbReference>
<dbReference type="EMBL" id="BMAO01014510">
    <property type="protein sequence ID" value="GFQ95432.1"/>
    <property type="molecule type" value="Genomic_DNA"/>
</dbReference>
<name>A0A8X6IJ24_TRICU</name>
<protein>
    <submittedName>
        <fullName evidence="1">Uncharacterized protein</fullName>
    </submittedName>
</protein>
<gene>
    <name evidence="1" type="ORF">TNCT_234941</name>
</gene>
<evidence type="ECO:0000313" key="1">
    <source>
        <dbReference type="EMBL" id="GFQ95432.1"/>
    </source>
</evidence>
<organism evidence="1 2">
    <name type="scientific">Trichonephila clavata</name>
    <name type="common">Joro spider</name>
    <name type="synonym">Nephila clavata</name>
    <dbReference type="NCBI Taxonomy" id="2740835"/>
    <lineage>
        <taxon>Eukaryota</taxon>
        <taxon>Metazoa</taxon>
        <taxon>Ecdysozoa</taxon>
        <taxon>Arthropoda</taxon>
        <taxon>Chelicerata</taxon>
        <taxon>Arachnida</taxon>
        <taxon>Araneae</taxon>
        <taxon>Araneomorphae</taxon>
        <taxon>Entelegynae</taxon>
        <taxon>Araneoidea</taxon>
        <taxon>Nephilidae</taxon>
        <taxon>Trichonephila</taxon>
    </lineage>
</organism>
<dbReference type="OrthoDB" id="10280679at2759"/>
<evidence type="ECO:0000313" key="2">
    <source>
        <dbReference type="Proteomes" id="UP000887116"/>
    </source>
</evidence>
<accession>A0A8X6IJ24</accession>